<sequence length="157" mass="17646">MTRSSKKRRKVPSSPLSSVNSTPARSQETSQIRQKTTHPDSDPEERTTDVESTTPGGTQSSTTRVLTDKQELGRIVKLHANQLSACYTSFDVPRLSDRLDKHHRKMIAFPSVANILIGRRTKTLQQTLQSMSQAASKNNKTISLLKSLWPWGYREPV</sequence>
<comment type="caution">
    <text evidence="2">The sequence shown here is derived from an EMBL/GenBank/DDBJ whole genome shotgun (WGS) entry which is preliminary data.</text>
</comment>
<feature type="compositionally biased region" description="Basic residues" evidence="1">
    <location>
        <begin position="1"/>
        <end position="11"/>
    </location>
</feature>
<evidence type="ECO:0000313" key="3">
    <source>
        <dbReference type="Proteomes" id="UP000054564"/>
    </source>
</evidence>
<proteinExistence type="predicted"/>
<name>A0A0L0UTU4_9BASI</name>
<keyword evidence="3" id="KW-1185">Reference proteome</keyword>
<protein>
    <submittedName>
        <fullName evidence="2">Uncharacterized protein</fullName>
    </submittedName>
</protein>
<dbReference type="EMBL" id="AJIL01000255">
    <property type="protein sequence ID" value="KNE90462.1"/>
    <property type="molecule type" value="Genomic_DNA"/>
</dbReference>
<dbReference type="AlphaFoldDB" id="A0A0L0UTU4"/>
<feature type="compositionally biased region" description="Low complexity" evidence="1">
    <location>
        <begin position="52"/>
        <end position="63"/>
    </location>
</feature>
<gene>
    <name evidence="2" type="ORF">PSTG_16081</name>
</gene>
<organism evidence="2 3">
    <name type="scientific">Puccinia striiformis f. sp. tritici PST-78</name>
    <dbReference type="NCBI Taxonomy" id="1165861"/>
    <lineage>
        <taxon>Eukaryota</taxon>
        <taxon>Fungi</taxon>
        <taxon>Dikarya</taxon>
        <taxon>Basidiomycota</taxon>
        <taxon>Pucciniomycotina</taxon>
        <taxon>Pucciniomycetes</taxon>
        <taxon>Pucciniales</taxon>
        <taxon>Pucciniaceae</taxon>
        <taxon>Puccinia</taxon>
    </lineage>
</organism>
<reference evidence="3" key="1">
    <citation type="submission" date="2014-03" db="EMBL/GenBank/DDBJ databases">
        <title>The Genome Sequence of Puccinia striiformis f. sp. tritici PST-78.</title>
        <authorList>
            <consortium name="The Broad Institute Genome Sequencing Platform"/>
            <person name="Cuomo C."/>
            <person name="Hulbert S."/>
            <person name="Chen X."/>
            <person name="Walker B."/>
            <person name="Young S.K."/>
            <person name="Zeng Q."/>
            <person name="Gargeya S."/>
            <person name="Fitzgerald M."/>
            <person name="Haas B."/>
            <person name="Abouelleil A."/>
            <person name="Alvarado L."/>
            <person name="Arachchi H.M."/>
            <person name="Berlin A.M."/>
            <person name="Chapman S.B."/>
            <person name="Goldberg J."/>
            <person name="Griggs A."/>
            <person name="Gujja S."/>
            <person name="Hansen M."/>
            <person name="Howarth C."/>
            <person name="Imamovic A."/>
            <person name="Larimer J."/>
            <person name="McCowan C."/>
            <person name="Montmayeur A."/>
            <person name="Murphy C."/>
            <person name="Neiman D."/>
            <person name="Pearson M."/>
            <person name="Priest M."/>
            <person name="Roberts A."/>
            <person name="Saif S."/>
            <person name="Shea T."/>
            <person name="Sisk P."/>
            <person name="Sykes S."/>
            <person name="Wortman J."/>
            <person name="Nusbaum C."/>
            <person name="Birren B."/>
        </authorList>
    </citation>
    <scope>NUCLEOTIDE SEQUENCE [LARGE SCALE GENOMIC DNA]</scope>
    <source>
        <strain evidence="3">race PST-78</strain>
    </source>
</reference>
<feature type="region of interest" description="Disordered" evidence="1">
    <location>
        <begin position="1"/>
        <end position="70"/>
    </location>
</feature>
<evidence type="ECO:0000313" key="2">
    <source>
        <dbReference type="EMBL" id="KNE90462.1"/>
    </source>
</evidence>
<dbReference type="Proteomes" id="UP000054564">
    <property type="component" value="Unassembled WGS sequence"/>
</dbReference>
<accession>A0A0L0UTU4</accession>
<evidence type="ECO:0000256" key="1">
    <source>
        <dbReference type="SAM" id="MobiDB-lite"/>
    </source>
</evidence>
<feature type="compositionally biased region" description="Basic and acidic residues" evidence="1">
    <location>
        <begin position="37"/>
        <end position="49"/>
    </location>
</feature>
<feature type="compositionally biased region" description="Polar residues" evidence="1">
    <location>
        <begin position="20"/>
        <end position="34"/>
    </location>
</feature>